<keyword evidence="2" id="KW-1185">Reference proteome</keyword>
<dbReference type="EMBL" id="QWEE01000061">
    <property type="protein sequence ID" value="RII92907.1"/>
    <property type="molecule type" value="Genomic_DNA"/>
</dbReference>
<comment type="caution">
    <text evidence="1">The sequence shown here is derived from an EMBL/GenBank/DDBJ whole genome shotgun (WGS) entry which is preliminary data.</text>
</comment>
<dbReference type="Proteomes" id="UP000265355">
    <property type="component" value="Unassembled WGS sequence"/>
</dbReference>
<proteinExistence type="predicted"/>
<evidence type="ECO:0000313" key="2">
    <source>
        <dbReference type="Proteomes" id="UP000265355"/>
    </source>
</evidence>
<evidence type="ECO:0000313" key="1">
    <source>
        <dbReference type="EMBL" id="RII92907.1"/>
    </source>
</evidence>
<gene>
    <name evidence="1" type="ORF">DZF98_05775</name>
</gene>
<name>A0ABX9N7V4_9MICO</name>
<protein>
    <submittedName>
        <fullName evidence="1">Uncharacterized protein</fullName>
    </submittedName>
</protein>
<organism evidence="1 2">
    <name type="scientific">Clavibacter californiensis</name>
    <dbReference type="NCBI Taxonomy" id="1401995"/>
    <lineage>
        <taxon>Bacteria</taxon>
        <taxon>Bacillati</taxon>
        <taxon>Actinomycetota</taxon>
        <taxon>Actinomycetes</taxon>
        <taxon>Micrococcales</taxon>
        <taxon>Microbacteriaceae</taxon>
        <taxon>Clavibacter</taxon>
    </lineage>
</organism>
<accession>A0ABX9N7V4</accession>
<reference evidence="1 2" key="1">
    <citation type="submission" date="2018-08" db="EMBL/GenBank/DDBJ databases">
        <title>Genome Sequence of Clavibacter michiganensis Subspecies type strains, and the Atypical Peach-Colored Strains Isolated from Tomato.</title>
        <authorList>
            <person name="Osdaghi E."/>
            <person name="Portier P."/>
            <person name="Briand M."/>
            <person name="Jacques M.-A."/>
        </authorList>
    </citation>
    <scope>NUCLEOTIDE SEQUENCE [LARGE SCALE GENOMIC DNA]</scope>
    <source>
        <strain evidence="1 2">CFBP 8216</strain>
    </source>
</reference>
<sequence length="87" mass="9796">MMPEFVVPLIPGQKAARMLSRVLDAVPNGDRAVILDPRISLTFAFWRGSDLLFRDALMSSDALICDEEFRMGLIEDFERYSAELSDG</sequence>